<protein>
    <submittedName>
        <fullName evidence="1">Uncharacterized protein</fullName>
    </submittedName>
</protein>
<proteinExistence type="predicted"/>
<dbReference type="AlphaFoldDB" id="A0A194QZN0"/>
<evidence type="ECO:0000313" key="2">
    <source>
        <dbReference type="Proteomes" id="UP000053240"/>
    </source>
</evidence>
<gene>
    <name evidence="1" type="ORF">RR48_10178</name>
</gene>
<organism evidence="1 2">
    <name type="scientific">Papilio machaon</name>
    <name type="common">Old World swallowtail butterfly</name>
    <dbReference type="NCBI Taxonomy" id="76193"/>
    <lineage>
        <taxon>Eukaryota</taxon>
        <taxon>Metazoa</taxon>
        <taxon>Ecdysozoa</taxon>
        <taxon>Arthropoda</taxon>
        <taxon>Hexapoda</taxon>
        <taxon>Insecta</taxon>
        <taxon>Pterygota</taxon>
        <taxon>Neoptera</taxon>
        <taxon>Endopterygota</taxon>
        <taxon>Lepidoptera</taxon>
        <taxon>Glossata</taxon>
        <taxon>Ditrysia</taxon>
        <taxon>Papilionoidea</taxon>
        <taxon>Papilionidae</taxon>
        <taxon>Papilioninae</taxon>
        <taxon>Papilio</taxon>
    </lineage>
</organism>
<reference evidence="1 2" key="1">
    <citation type="journal article" date="2015" name="Nat. Commun.">
        <title>Outbred genome sequencing and CRISPR/Cas9 gene editing in butterflies.</title>
        <authorList>
            <person name="Li X."/>
            <person name="Fan D."/>
            <person name="Zhang W."/>
            <person name="Liu G."/>
            <person name="Zhang L."/>
            <person name="Zhao L."/>
            <person name="Fang X."/>
            <person name="Chen L."/>
            <person name="Dong Y."/>
            <person name="Chen Y."/>
            <person name="Ding Y."/>
            <person name="Zhao R."/>
            <person name="Feng M."/>
            <person name="Zhu Y."/>
            <person name="Feng Y."/>
            <person name="Jiang X."/>
            <person name="Zhu D."/>
            <person name="Xiang H."/>
            <person name="Feng X."/>
            <person name="Li S."/>
            <person name="Wang J."/>
            <person name="Zhang G."/>
            <person name="Kronforst M.R."/>
            <person name="Wang W."/>
        </authorList>
    </citation>
    <scope>NUCLEOTIDE SEQUENCE [LARGE SCALE GENOMIC DNA]</scope>
    <source>
        <strain evidence="1">Ya'a_city_454_Pm</strain>
        <tissue evidence="1">Whole body</tissue>
    </source>
</reference>
<name>A0A194QZN0_PAPMA</name>
<sequence>MGRPYCPQNGRPMGQQSTGMAATYRYHAAWVGLPKDGPMIWSRLREYPGCGLQRIDHRGDLSGRPMPDLCMTYGRNEAEWMDG</sequence>
<dbReference type="EMBL" id="KQ460890">
    <property type="protein sequence ID" value="KPJ10998.1"/>
    <property type="molecule type" value="Genomic_DNA"/>
</dbReference>
<evidence type="ECO:0000313" key="1">
    <source>
        <dbReference type="EMBL" id="KPJ10998.1"/>
    </source>
</evidence>
<dbReference type="Proteomes" id="UP000053240">
    <property type="component" value="Unassembled WGS sequence"/>
</dbReference>
<keyword evidence="2" id="KW-1185">Reference proteome</keyword>
<accession>A0A194QZN0</accession>
<dbReference type="InParanoid" id="A0A194QZN0"/>